<evidence type="ECO:0000313" key="2">
    <source>
        <dbReference type="EMBL" id="SFJ37189.1"/>
    </source>
</evidence>
<gene>
    <name evidence="2" type="ORF">SAMN05216258_1631</name>
</gene>
<accession>A0A1I3QUM2</accession>
<dbReference type="RefSeq" id="WP_218161139.1">
    <property type="nucleotide sequence ID" value="NZ_FOQH01000063.1"/>
</dbReference>
<evidence type="ECO:0000259" key="1">
    <source>
        <dbReference type="Pfam" id="PF06791"/>
    </source>
</evidence>
<dbReference type="InterPro" id="IPR009628">
    <property type="entry name" value="Phage_tape_measure_N"/>
</dbReference>
<dbReference type="AlphaFoldDB" id="A0A1I3QUM2"/>
<feature type="non-terminal residue" evidence="2">
    <location>
        <position position="1"/>
    </location>
</feature>
<keyword evidence="3" id="KW-1185">Reference proteome</keyword>
<feature type="non-terminal residue" evidence="2">
    <location>
        <position position="452"/>
    </location>
</feature>
<name>A0A1I3QUM2_9RHOB</name>
<dbReference type="Pfam" id="PF06791">
    <property type="entry name" value="TMP_2"/>
    <property type="match status" value="1"/>
</dbReference>
<reference evidence="2 3" key="1">
    <citation type="submission" date="2016-10" db="EMBL/GenBank/DDBJ databases">
        <authorList>
            <person name="de Groot N.N."/>
        </authorList>
    </citation>
    <scope>NUCLEOTIDE SEQUENCE [LARGE SCALE GENOMIC DNA]</scope>
    <source>
        <strain evidence="2 3">CGMCC 1.11030</strain>
    </source>
</reference>
<feature type="domain" description="Bacteriophage tail tape measure N-terminal" evidence="1">
    <location>
        <begin position="4"/>
        <end position="91"/>
    </location>
</feature>
<proteinExistence type="predicted"/>
<dbReference type="STRING" id="1114924.SAMN05216258_1631"/>
<dbReference type="Proteomes" id="UP000199377">
    <property type="component" value="Unassembled WGS sequence"/>
</dbReference>
<organism evidence="2 3">
    <name type="scientific">Albimonas pacifica</name>
    <dbReference type="NCBI Taxonomy" id="1114924"/>
    <lineage>
        <taxon>Bacteria</taxon>
        <taxon>Pseudomonadati</taxon>
        <taxon>Pseudomonadota</taxon>
        <taxon>Alphaproteobacteria</taxon>
        <taxon>Rhodobacterales</taxon>
        <taxon>Paracoccaceae</taxon>
        <taxon>Albimonas</taxon>
    </lineage>
</organism>
<dbReference type="EMBL" id="FOQH01000063">
    <property type="protein sequence ID" value="SFJ37189.1"/>
    <property type="molecule type" value="Genomic_DNA"/>
</dbReference>
<sequence length="452" mass="47900">ATGMRQVGVASNAGAAQLGNLAAQFNDIGVMLAAGQSPLQLALQQGTQISQVLGPMGAGGAVRALGAAFLSVLNPVSLITIGTIAAGAAMFSWLREAGPAAIDLGEAIDEVDASIDAVVASTKRLSSGALDEMVAKYGAMTGELQAMLRAQDELARRTAFLDLLRAQQGIAAGIAEQFRDIARADSAGHAGRTAEGRLARTLGMSRAEIDEVAAAMERAKTAATPEGMAESWRQVYERVVEIYGGFQQLSSGQVTLKTEQVQFLEHLVASEDSARRLAGIDMASGVAKARAEATRFADEMARARDAAFDLGKSGAERLEDARIRAAYANDPVEQARQLGIKAMERAQAPIYAGLGARDVSAREDLAAQAEEYGDLEARAAAADEARRKLLATSRSGTREFDQERKAVESLLEQERTRLAVLRETDPVRKEVLSVSDRMTAATAKERKELQGL</sequence>
<evidence type="ECO:0000313" key="3">
    <source>
        <dbReference type="Proteomes" id="UP000199377"/>
    </source>
</evidence>
<protein>
    <submittedName>
        <fullName evidence="2">Prophage tail length tape measure protein</fullName>
    </submittedName>
</protein>